<gene>
    <name evidence="7" type="ORF">BJ981_006369</name>
</gene>
<evidence type="ECO:0000256" key="4">
    <source>
        <dbReference type="SAM" id="MobiDB-lite"/>
    </source>
</evidence>
<feature type="domain" description="ATPase AAA-3" evidence="5">
    <location>
        <begin position="136"/>
        <end position="266"/>
    </location>
</feature>
<name>A0A7W8ZB13_9ACTN</name>
<keyword evidence="8" id="KW-1185">Reference proteome</keyword>
<sequence>MSQADQGYGGQEASAPYAAAAVYAAPTMHDAPAVAVASPRYGEPPMESANPGYGDPGSAAPPPRAVSPSAPGPRPYVPAPSPEPGYGDAEDLGDMAALAGEFRQRFEALAGNVEQVIRGKRETVELALICLFCEGHVLIEDVPGTGKTTLARSLAASIQAELRRVQFTPDLLPSDITGVSIYDQAGHRFQFHQGPVFANLVLADEINRASPKTQAALLEVMEERRVTVDGESHEVPRPFMVLATQNPVDMDGTYALPEAQLDRFLMRVAVGYPDHASEVEVLKGMPSGPRIDRLPLIARAADIAGMIDFAARIHVADSIYDYVVAVVGATRRSPEVRLGASPRASLALVRASKVRAAAAGRHFVIPEDVKALAVPVLAHRLLLTAEAELRDRTATAVVTEILSRTPGPHPLTGP</sequence>
<dbReference type="GO" id="GO:0005524">
    <property type="term" value="F:ATP binding"/>
    <property type="evidence" value="ECO:0007669"/>
    <property type="project" value="UniProtKB-KW"/>
</dbReference>
<dbReference type="EMBL" id="JACHBR010000002">
    <property type="protein sequence ID" value="MBB5630605.1"/>
    <property type="molecule type" value="Genomic_DNA"/>
</dbReference>
<keyword evidence="7" id="KW-0378">Hydrolase</keyword>
<evidence type="ECO:0000259" key="5">
    <source>
        <dbReference type="Pfam" id="PF07726"/>
    </source>
</evidence>
<feature type="compositionally biased region" description="Pro residues" evidence="4">
    <location>
        <begin position="59"/>
        <end position="83"/>
    </location>
</feature>
<evidence type="ECO:0000259" key="6">
    <source>
        <dbReference type="Pfam" id="PF17863"/>
    </source>
</evidence>
<comment type="caution">
    <text evidence="7">The sequence shown here is derived from an EMBL/GenBank/DDBJ whole genome shotgun (WGS) entry which is preliminary data.</text>
</comment>
<evidence type="ECO:0000256" key="3">
    <source>
        <dbReference type="ARBA" id="ARBA00061607"/>
    </source>
</evidence>
<protein>
    <submittedName>
        <fullName evidence="7">MoxR-like ATPase</fullName>
        <ecNumber evidence="7">3.6.3.-</ecNumber>
    </submittedName>
</protein>
<organism evidence="7 8">
    <name type="scientific">Sphaerisporangium krabiense</name>
    <dbReference type="NCBI Taxonomy" id="763782"/>
    <lineage>
        <taxon>Bacteria</taxon>
        <taxon>Bacillati</taxon>
        <taxon>Actinomycetota</taxon>
        <taxon>Actinomycetes</taxon>
        <taxon>Streptosporangiales</taxon>
        <taxon>Streptosporangiaceae</taxon>
        <taxon>Sphaerisporangium</taxon>
    </lineage>
</organism>
<dbReference type="Gene3D" id="1.10.8.80">
    <property type="entry name" value="Magnesium chelatase subunit I, C-Terminal domain"/>
    <property type="match status" value="1"/>
</dbReference>
<feature type="region of interest" description="Disordered" evidence="4">
    <location>
        <begin position="36"/>
        <end position="91"/>
    </location>
</feature>
<dbReference type="InterPro" id="IPR011703">
    <property type="entry name" value="ATPase_AAA-3"/>
</dbReference>
<keyword evidence="1" id="KW-0547">Nucleotide-binding</keyword>
<dbReference type="EC" id="3.6.3.-" evidence="7"/>
<dbReference type="Gene3D" id="3.40.50.300">
    <property type="entry name" value="P-loop containing nucleotide triphosphate hydrolases"/>
    <property type="match status" value="1"/>
</dbReference>
<comment type="similarity">
    <text evidence="3">Belongs to the MoxR family.</text>
</comment>
<dbReference type="CDD" id="cd00009">
    <property type="entry name" value="AAA"/>
    <property type="match status" value="1"/>
</dbReference>
<feature type="domain" description="ChlI/MoxR AAA lid" evidence="6">
    <location>
        <begin position="329"/>
        <end position="401"/>
    </location>
</feature>
<evidence type="ECO:0000313" key="8">
    <source>
        <dbReference type="Proteomes" id="UP000588112"/>
    </source>
</evidence>
<dbReference type="FunFam" id="3.40.50.300:FF:000640">
    <property type="entry name" value="MoxR family ATPase"/>
    <property type="match status" value="1"/>
</dbReference>
<dbReference type="GO" id="GO:0016887">
    <property type="term" value="F:ATP hydrolysis activity"/>
    <property type="evidence" value="ECO:0007669"/>
    <property type="project" value="InterPro"/>
</dbReference>
<evidence type="ECO:0000256" key="1">
    <source>
        <dbReference type="ARBA" id="ARBA00022741"/>
    </source>
</evidence>
<proteinExistence type="inferred from homology"/>
<accession>A0A7W8ZB13</accession>
<dbReference type="Pfam" id="PF07726">
    <property type="entry name" value="AAA_3"/>
    <property type="match status" value="1"/>
</dbReference>
<keyword evidence="2" id="KW-0067">ATP-binding</keyword>
<evidence type="ECO:0000256" key="2">
    <source>
        <dbReference type="ARBA" id="ARBA00022840"/>
    </source>
</evidence>
<evidence type="ECO:0000313" key="7">
    <source>
        <dbReference type="EMBL" id="MBB5630605.1"/>
    </source>
</evidence>
<dbReference type="InterPro" id="IPR027417">
    <property type="entry name" value="P-loop_NTPase"/>
</dbReference>
<dbReference type="InterPro" id="IPR041628">
    <property type="entry name" value="ChlI/MoxR_AAA_lid"/>
</dbReference>
<dbReference type="InterPro" id="IPR050764">
    <property type="entry name" value="CbbQ/NirQ/NorQ/GpvN"/>
</dbReference>
<dbReference type="PANTHER" id="PTHR42759">
    <property type="entry name" value="MOXR FAMILY PROTEIN"/>
    <property type="match status" value="1"/>
</dbReference>
<dbReference type="Proteomes" id="UP000588112">
    <property type="component" value="Unassembled WGS sequence"/>
</dbReference>
<dbReference type="SUPFAM" id="SSF52540">
    <property type="entry name" value="P-loop containing nucleoside triphosphate hydrolases"/>
    <property type="match status" value="1"/>
</dbReference>
<dbReference type="AlphaFoldDB" id="A0A7W8ZB13"/>
<reference evidence="7 8" key="1">
    <citation type="submission" date="2020-08" db="EMBL/GenBank/DDBJ databases">
        <title>Sequencing the genomes of 1000 actinobacteria strains.</title>
        <authorList>
            <person name="Klenk H.-P."/>
        </authorList>
    </citation>
    <scope>NUCLEOTIDE SEQUENCE [LARGE SCALE GENOMIC DNA]</scope>
    <source>
        <strain evidence="7 8">DSM 45790</strain>
    </source>
</reference>
<dbReference type="PANTHER" id="PTHR42759:SF5">
    <property type="entry name" value="METHANOL DEHYDROGENASE REGULATOR"/>
    <property type="match status" value="1"/>
</dbReference>
<dbReference type="Pfam" id="PF17863">
    <property type="entry name" value="AAA_lid_2"/>
    <property type="match status" value="1"/>
</dbReference>